<evidence type="ECO:0000256" key="5">
    <source>
        <dbReference type="ARBA" id="ARBA00022741"/>
    </source>
</evidence>
<organism evidence="10 11">
    <name type="scientific">Phytobacter palmae</name>
    <dbReference type="NCBI Taxonomy" id="1855371"/>
    <lineage>
        <taxon>Bacteria</taxon>
        <taxon>Pseudomonadati</taxon>
        <taxon>Pseudomonadota</taxon>
        <taxon>Gammaproteobacteria</taxon>
        <taxon>Enterobacterales</taxon>
        <taxon>Enterobacteriaceae</taxon>
        <taxon>Phytobacter</taxon>
    </lineage>
</organism>
<dbReference type="InterPro" id="IPR003439">
    <property type="entry name" value="ABC_transporter-like_ATP-bd"/>
</dbReference>
<comment type="subcellular location">
    <subcellularLocation>
        <location evidence="1">Cell inner membrane</location>
        <topology evidence="1">Peripheral membrane protein</topology>
    </subcellularLocation>
</comment>
<dbReference type="RefSeq" id="WP_090082146.1">
    <property type="nucleotide sequence ID" value="NZ_JBCIVJ010000001.1"/>
</dbReference>
<dbReference type="InterPro" id="IPR017871">
    <property type="entry name" value="ABC_transporter-like_CS"/>
</dbReference>
<keyword evidence="8" id="KW-0472">Membrane</keyword>
<keyword evidence="4" id="KW-1003">Cell membrane</keyword>
<evidence type="ECO:0000313" key="10">
    <source>
        <dbReference type="EMBL" id="MEN0577557.1"/>
    </source>
</evidence>
<evidence type="ECO:0000256" key="2">
    <source>
        <dbReference type="ARBA" id="ARBA00005417"/>
    </source>
</evidence>
<evidence type="ECO:0000256" key="7">
    <source>
        <dbReference type="ARBA" id="ARBA00022970"/>
    </source>
</evidence>
<dbReference type="Gene3D" id="3.40.50.300">
    <property type="entry name" value="P-loop containing nucleotide triphosphate hydrolases"/>
    <property type="match status" value="1"/>
</dbReference>
<dbReference type="InterPro" id="IPR030679">
    <property type="entry name" value="ABC_ATPase_HisP-typ"/>
</dbReference>
<evidence type="ECO:0000256" key="6">
    <source>
        <dbReference type="ARBA" id="ARBA00022840"/>
    </source>
</evidence>
<reference evidence="10 11" key="1">
    <citation type="submission" date="2024-02" db="EMBL/GenBank/DDBJ databases">
        <title>Whole genome of MDR Enterobacteriaceae from southern Thailand.</title>
        <authorList>
            <person name="Surachat K."/>
        </authorList>
    </citation>
    <scope>NUCLEOTIDE SEQUENCE [LARGE SCALE GENOMIC DNA]</scope>
    <source>
        <strain evidence="10 11">PSU_29</strain>
    </source>
</reference>
<comment type="similarity">
    <text evidence="2">Belongs to the ABC transporter superfamily.</text>
</comment>
<evidence type="ECO:0000256" key="4">
    <source>
        <dbReference type="ARBA" id="ARBA00022475"/>
    </source>
</evidence>
<protein>
    <submittedName>
        <fullName evidence="10">Amino acid ABC transporter ATP-binding protein</fullName>
    </submittedName>
</protein>
<keyword evidence="3" id="KW-0813">Transport</keyword>
<keyword evidence="11" id="KW-1185">Reference proteome</keyword>
<keyword evidence="6 10" id="KW-0067">ATP-binding</keyword>
<dbReference type="GO" id="GO:0005524">
    <property type="term" value="F:ATP binding"/>
    <property type="evidence" value="ECO:0007669"/>
    <property type="project" value="UniProtKB-KW"/>
</dbReference>
<dbReference type="PROSITE" id="PS50893">
    <property type="entry name" value="ABC_TRANSPORTER_2"/>
    <property type="match status" value="1"/>
</dbReference>
<dbReference type="PANTHER" id="PTHR43166:SF9">
    <property type="entry name" value="GLUTAMATE_ASPARTATE IMPORT ATP-BINDING PROTEIN GLTL"/>
    <property type="match status" value="1"/>
</dbReference>
<feature type="domain" description="ABC transporter" evidence="9">
    <location>
        <begin position="7"/>
        <end position="249"/>
    </location>
</feature>
<comment type="caution">
    <text evidence="10">The sequence shown here is derived from an EMBL/GenBank/DDBJ whole genome shotgun (WGS) entry which is preliminary data.</text>
</comment>
<evidence type="ECO:0000259" key="9">
    <source>
        <dbReference type="PROSITE" id="PS50893"/>
    </source>
</evidence>
<gene>
    <name evidence="10" type="ORF">AAIG39_00865</name>
</gene>
<dbReference type="CDD" id="cd03262">
    <property type="entry name" value="ABC_HisP_GlnQ"/>
    <property type="match status" value="1"/>
</dbReference>
<dbReference type="Pfam" id="PF00005">
    <property type="entry name" value="ABC_tran"/>
    <property type="match status" value="1"/>
</dbReference>
<evidence type="ECO:0000256" key="8">
    <source>
        <dbReference type="ARBA" id="ARBA00023136"/>
    </source>
</evidence>
<proteinExistence type="inferred from homology"/>
<keyword evidence="5" id="KW-0547">Nucleotide-binding</keyword>
<evidence type="ECO:0000256" key="3">
    <source>
        <dbReference type="ARBA" id="ARBA00022448"/>
    </source>
</evidence>
<dbReference type="PIRSF" id="PIRSF039085">
    <property type="entry name" value="ABC_ATPase_HisP"/>
    <property type="match status" value="1"/>
</dbReference>
<accession>A0ABU9UZF0</accession>
<dbReference type="InterPro" id="IPR003593">
    <property type="entry name" value="AAA+_ATPase"/>
</dbReference>
<dbReference type="Proteomes" id="UP001411173">
    <property type="component" value="Unassembled WGS sequence"/>
</dbReference>
<evidence type="ECO:0000256" key="1">
    <source>
        <dbReference type="ARBA" id="ARBA00004417"/>
    </source>
</evidence>
<dbReference type="EMBL" id="JBCIVJ010000001">
    <property type="protein sequence ID" value="MEN0577557.1"/>
    <property type="molecule type" value="Genomic_DNA"/>
</dbReference>
<dbReference type="InterPro" id="IPR050086">
    <property type="entry name" value="MetN_ABC_transporter-like"/>
</dbReference>
<keyword evidence="7" id="KW-0029">Amino-acid transport</keyword>
<dbReference type="PROSITE" id="PS00211">
    <property type="entry name" value="ABC_TRANSPORTER_1"/>
    <property type="match status" value="1"/>
</dbReference>
<dbReference type="InterPro" id="IPR027417">
    <property type="entry name" value="P-loop_NTPase"/>
</dbReference>
<dbReference type="SMART" id="SM00382">
    <property type="entry name" value="AAA"/>
    <property type="match status" value="1"/>
</dbReference>
<dbReference type="PANTHER" id="PTHR43166">
    <property type="entry name" value="AMINO ACID IMPORT ATP-BINDING PROTEIN"/>
    <property type="match status" value="1"/>
</dbReference>
<evidence type="ECO:0000313" key="11">
    <source>
        <dbReference type="Proteomes" id="UP001411173"/>
    </source>
</evidence>
<name>A0ABU9UZF0_9ENTR</name>
<sequence>MPEQSAVSVKNLSKQFDNIEVLRDINLTVEKGTVVSILGSSGSGKSTLLRCMNWLEQPDRGEVRISGQRLGVDDASGKPMSHKDLSKIRERVGMVFQSFNLWPHLTVLQNVTEALIHVKGMKRDAADEIGRRQLEKVGMSHKTDVYPITLSGGQKQRVAIARSLAMSPEVILFDEPTSALDPELVNEVLGVMKNLAAEGYTMVVVTHEMDFARQVSDEVVFLEKGLLIEKASPEKFFTNPDSDRVRKFLQSSR</sequence>
<dbReference type="SUPFAM" id="SSF52540">
    <property type="entry name" value="P-loop containing nucleoside triphosphate hydrolases"/>
    <property type="match status" value="1"/>
</dbReference>